<feature type="chain" id="PRO_5045757217" evidence="2">
    <location>
        <begin position="21"/>
        <end position="691"/>
    </location>
</feature>
<evidence type="ECO:0000313" key="6">
    <source>
        <dbReference type="EMBL" id="MBS0027006.1"/>
    </source>
</evidence>
<dbReference type="EMBL" id="JAGTXB010000002">
    <property type="protein sequence ID" value="MBS0027006.1"/>
    <property type="molecule type" value="Genomic_DNA"/>
</dbReference>
<accession>A0ABS5IW58</accession>
<dbReference type="PANTHER" id="PTHR12872">
    <property type="entry name" value="ALPHA-N-ACETYLGLUCOSAMINIDASE"/>
    <property type="match status" value="1"/>
</dbReference>
<gene>
    <name evidence="6" type="ORF">KE626_06775</name>
</gene>
<feature type="domain" description="Alpha-N-acetylglucosaminidase C-terminal" evidence="5">
    <location>
        <begin position="449"/>
        <end position="691"/>
    </location>
</feature>
<evidence type="ECO:0000259" key="4">
    <source>
        <dbReference type="Pfam" id="PF12971"/>
    </source>
</evidence>
<sequence>MKRKKLLAGLLLCLSTAVFAQDFPAVQQLAQRRVPWLAKSLVLKNIPAENSKDVFEISTPGKQVQIAASSPSAAAAGLNWYLKYYCNRSMSHMGDNLSPVTPLPVVKQPVHINTTYDYRYALNYCTISYTMSFYSWKDWEHELDWMALNGVNVMLATIGTEAVWQHTLERLGYSSEEARRFVAGPGFTAWWLMGNLEGWGGPVTQQMIDQQMALEKKILSRMDGLGIAPVLQGFYGMVPVNLKEKMPVKVIEQGKWAGGFQRPDFLIPGDSNFTKMAGIYYEELKKLYGSNIRFFAGDPFHEGGISKGVDVSAAAGVIQQTMQQHFPGSTWVLQGWQANPSGALLAGLDKSKVLVQELFGENTANWETRKGYEGAPFIWCSVTNFGEKLGLYGKLQRFADETWRAAHSPYAPLFKGVGIMPEGIHNNPVIYDLILELAWHPAKVEVKHWIKSYVRYRYGTDNPQLQEAWQGLLATAYSSFPQYQEGPNESVFCARPTLKDVPVSSWGTRKRNYDTKAFAAAVATFMQAAPKMKGNGNYEIDAIDFQRQVNANRGEEIYAAMVTAYEKRDLAAFKQTSGSFLSLMQQQDLLLSGNSHFRLDTWVNAAQQMGQTPAEKALLVKNAKVQLTYWGPDNNPATDLHEYANKEWGGLIRSYYIPRWKMFIATLTADLQGKEAKTPDMFQWEKRWTEQ</sequence>
<dbReference type="Pfam" id="PF05089">
    <property type="entry name" value="NAGLU"/>
    <property type="match status" value="1"/>
</dbReference>
<reference evidence="6 7" key="1">
    <citation type="submission" date="2021-04" db="EMBL/GenBank/DDBJ databases">
        <title>Chitinophaga sp. nov., isolated from the rhizosphere soil.</title>
        <authorList>
            <person name="He S."/>
        </authorList>
    </citation>
    <scope>NUCLEOTIDE SEQUENCE [LARGE SCALE GENOMIC DNA]</scope>
    <source>
        <strain evidence="6 7">2R12</strain>
    </source>
</reference>
<keyword evidence="2" id="KW-0732">Signal</keyword>
<dbReference type="Pfam" id="PF12972">
    <property type="entry name" value="NAGLU_C"/>
    <property type="match status" value="1"/>
</dbReference>
<dbReference type="PANTHER" id="PTHR12872:SF1">
    <property type="entry name" value="ALPHA-N-ACETYLGLUCOSAMINIDASE"/>
    <property type="match status" value="1"/>
</dbReference>
<dbReference type="InterPro" id="IPR024733">
    <property type="entry name" value="NAGLU_tim-barrel"/>
</dbReference>
<dbReference type="Gene3D" id="3.20.20.80">
    <property type="entry name" value="Glycosidases"/>
    <property type="match status" value="1"/>
</dbReference>
<dbReference type="InterPro" id="IPR024240">
    <property type="entry name" value="NAGLU_N"/>
</dbReference>
<dbReference type="InterPro" id="IPR007781">
    <property type="entry name" value="NAGLU"/>
</dbReference>
<comment type="caution">
    <text evidence="6">The sequence shown here is derived from an EMBL/GenBank/DDBJ whole genome shotgun (WGS) entry which is preliminary data.</text>
</comment>
<dbReference type="Proteomes" id="UP000676386">
    <property type="component" value="Unassembled WGS sequence"/>
</dbReference>
<name>A0ABS5IW58_9BACT</name>
<protein>
    <submittedName>
        <fullName evidence="6">Alpha-N-acetylglucosaminidase</fullName>
    </submittedName>
</protein>
<dbReference type="InterPro" id="IPR029018">
    <property type="entry name" value="Hex-like_dom2"/>
</dbReference>
<keyword evidence="1" id="KW-0378">Hydrolase</keyword>
<evidence type="ECO:0000259" key="3">
    <source>
        <dbReference type="Pfam" id="PF05089"/>
    </source>
</evidence>
<dbReference type="InterPro" id="IPR024732">
    <property type="entry name" value="NAGLU_C"/>
</dbReference>
<feature type="domain" description="Alpha-N-acetylglucosaminidase tim-barrel" evidence="3">
    <location>
        <begin position="119"/>
        <end position="440"/>
    </location>
</feature>
<dbReference type="Gene3D" id="3.30.379.10">
    <property type="entry name" value="Chitobiase/beta-hexosaminidase domain 2-like"/>
    <property type="match status" value="1"/>
</dbReference>
<dbReference type="Pfam" id="PF12971">
    <property type="entry name" value="NAGLU_N"/>
    <property type="match status" value="1"/>
</dbReference>
<evidence type="ECO:0000256" key="2">
    <source>
        <dbReference type="SAM" id="SignalP"/>
    </source>
</evidence>
<feature type="signal peptide" evidence="2">
    <location>
        <begin position="1"/>
        <end position="20"/>
    </location>
</feature>
<proteinExistence type="predicted"/>
<dbReference type="RefSeq" id="WP_211972096.1">
    <property type="nucleotide sequence ID" value="NZ_CBFHAM010000038.1"/>
</dbReference>
<organism evidence="6 7">
    <name type="scientific">Chitinophaga hostae</name>
    <dbReference type="NCBI Taxonomy" id="2831022"/>
    <lineage>
        <taxon>Bacteria</taxon>
        <taxon>Pseudomonadati</taxon>
        <taxon>Bacteroidota</taxon>
        <taxon>Chitinophagia</taxon>
        <taxon>Chitinophagales</taxon>
        <taxon>Chitinophagaceae</taxon>
        <taxon>Chitinophaga</taxon>
    </lineage>
</organism>
<evidence type="ECO:0000313" key="7">
    <source>
        <dbReference type="Proteomes" id="UP000676386"/>
    </source>
</evidence>
<evidence type="ECO:0000259" key="5">
    <source>
        <dbReference type="Pfam" id="PF12972"/>
    </source>
</evidence>
<feature type="domain" description="Alpha-N-acetylglucosaminidase N-terminal" evidence="4">
    <location>
        <begin position="25"/>
        <end position="104"/>
    </location>
</feature>
<dbReference type="Gene3D" id="1.20.120.670">
    <property type="entry name" value="N-acetyl-b-d-glucoasminidase"/>
    <property type="match status" value="1"/>
</dbReference>
<evidence type="ECO:0000256" key="1">
    <source>
        <dbReference type="ARBA" id="ARBA00022801"/>
    </source>
</evidence>
<keyword evidence="7" id="KW-1185">Reference proteome</keyword>